<proteinExistence type="predicted"/>
<dbReference type="Pfam" id="PF07963">
    <property type="entry name" value="N_methyl"/>
    <property type="match status" value="1"/>
</dbReference>
<evidence type="ECO:0000256" key="1">
    <source>
        <dbReference type="SAM" id="Phobius"/>
    </source>
</evidence>
<evidence type="ECO:0008006" key="4">
    <source>
        <dbReference type="Google" id="ProtNLM"/>
    </source>
</evidence>
<dbReference type="Proteomes" id="UP001156670">
    <property type="component" value="Unassembled WGS sequence"/>
</dbReference>
<keyword evidence="3" id="KW-1185">Reference proteome</keyword>
<dbReference type="EMBL" id="BSOB01000035">
    <property type="protein sequence ID" value="GLQ94183.1"/>
    <property type="molecule type" value="Genomic_DNA"/>
</dbReference>
<name>A0ABQ5XUX3_9GAMM</name>
<dbReference type="SUPFAM" id="SSF54523">
    <property type="entry name" value="Pili subunits"/>
    <property type="match status" value="1"/>
</dbReference>
<protein>
    <recommendedName>
        <fullName evidence="4">Prepilin-type N-terminal cleavage/methylation domain-containing protein</fullName>
    </recommendedName>
</protein>
<accession>A0ABQ5XUX3</accession>
<keyword evidence="1" id="KW-1133">Transmembrane helix</keyword>
<sequence length="164" mass="17455">MAMRSTFKMQGFTLIEVMVVIGLVAFLLTLGIPLAREWVLSAHQREAKGALDEALGRAKALALRNPQGLTDQTLPAAAVCLTAGKLVVVPATAQKITCDTKAEWAQSLPSDATIVLTKTNIPFQCVAYNERGVALVTTVSNLSCLQAGLDVNVASEEAFFVQLP</sequence>
<reference evidence="3" key="1">
    <citation type="journal article" date="2019" name="Int. J. Syst. Evol. Microbiol.">
        <title>The Global Catalogue of Microorganisms (GCM) 10K type strain sequencing project: providing services to taxonomists for standard genome sequencing and annotation.</title>
        <authorList>
            <consortium name="The Broad Institute Genomics Platform"/>
            <consortium name="The Broad Institute Genome Sequencing Center for Infectious Disease"/>
            <person name="Wu L."/>
            <person name="Ma J."/>
        </authorList>
    </citation>
    <scope>NUCLEOTIDE SEQUENCE [LARGE SCALE GENOMIC DNA]</scope>
    <source>
        <strain evidence="3">NBRC 111980</strain>
    </source>
</reference>
<organism evidence="2 3">
    <name type="scientific">Dyella acidisoli</name>
    <dbReference type="NCBI Taxonomy" id="1867834"/>
    <lineage>
        <taxon>Bacteria</taxon>
        <taxon>Pseudomonadati</taxon>
        <taxon>Pseudomonadota</taxon>
        <taxon>Gammaproteobacteria</taxon>
        <taxon>Lysobacterales</taxon>
        <taxon>Rhodanobacteraceae</taxon>
        <taxon>Dyella</taxon>
    </lineage>
</organism>
<comment type="caution">
    <text evidence="2">The sequence shown here is derived from an EMBL/GenBank/DDBJ whole genome shotgun (WGS) entry which is preliminary data.</text>
</comment>
<keyword evidence="1" id="KW-0472">Membrane</keyword>
<feature type="transmembrane region" description="Helical" evidence="1">
    <location>
        <begin position="12"/>
        <end position="35"/>
    </location>
</feature>
<dbReference type="PROSITE" id="PS00409">
    <property type="entry name" value="PROKAR_NTER_METHYL"/>
    <property type="match status" value="1"/>
</dbReference>
<evidence type="ECO:0000313" key="3">
    <source>
        <dbReference type="Proteomes" id="UP001156670"/>
    </source>
</evidence>
<dbReference type="NCBIfam" id="TIGR02532">
    <property type="entry name" value="IV_pilin_GFxxxE"/>
    <property type="match status" value="1"/>
</dbReference>
<gene>
    <name evidence="2" type="ORF">GCM10007901_31340</name>
</gene>
<evidence type="ECO:0000313" key="2">
    <source>
        <dbReference type="EMBL" id="GLQ94183.1"/>
    </source>
</evidence>
<keyword evidence="1" id="KW-0812">Transmembrane</keyword>
<dbReference type="Gene3D" id="3.30.700.10">
    <property type="entry name" value="Glycoprotein, Type 4 Pilin"/>
    <property type="match status" value="1"/>
</dbReference>
<dbReference type="InterPro" id="IPR045584">
    <property type="entry name" value="Pilin-like"/>
</dbReference>
<dbReference type="InterPro" id="IPR012902">
    <property type="entry name" value="N_methyl_site"/>
</dbReference>